<keyword evidence="2" id="KW-1185">Reference proteome</keyword>
<dbReference type="OrthoDB" id="463245at2"/>
<dbReference type="Pfam" id="PF11320">
    <property type="entry name" value="DUF3122"/>
    <property type="match status" value="1"/>
</dbReference>
<dbReference type="Proteomes" id="UP000248857">
    <property type="component" value="Unassembled WGS sequence"/>
</dbReference>
<evidence type="ECO:0000313" key="2">
    <source>
        <dbReference type="Proteomes" id="UP000248857"/>
    </source>
</evidence>
<dbReference type="EMBL" id="PQWO01000025">
    <property type="protein sequence ID" value="PZD70921.1"/>
    <property type="molecule type" value="Genomic_DNA"/>
</dbReference>
<evidence type="ECO:0000313" key="1">
    <source>
        <dbReference type="EMBL" id="PZD70921.1"/>
    </source>
</evidence>
<reference evidence="1 2" key="1">
    <citation type="journal article" date="2018" name="Sci. Rep.">
        <title>A novel species of the marine cyanobacterium Acaryochloris with a unique pigment content and lifestyle.</title>
        <authorList>
            <person name="Partensky F."/>
            <person name="Six C."/>
            <person name="Ratin M."/>
            <person name="Garczarek L."/>
            <person name="Vaulot D."/>
            <person name="Probert I."/>
            <person name="Calteau A."/>
            <person name="Gourvil P."/>
            <person name="Marie D."/>
            <person name="Grebert T."/>
            <person name="Bouchier C."/>
            <person name="Le Panse S."/>
            <person name="Gachenot M."/>
            <person name="Rodriguez F."/>
            <person name="Garrido J.L."/>
        </authorList>
    </citation>
    <scope>NUCLEOTIDE SEQUENCE [LARGE SCALE GENOMIC DNA]</scope>
    <source>
        <strain evidence="1 2">RCC1774</strain>
    </source>
</reference>
<accession>A0A2W1JNU4</accession>
<sequence length="188" mass="20483">MRNWTRTGAFWFLLTSALALLLVLSIGTLTPAVAAVTLTRESQGQMLYQSQQTLRDQQGYSWEVVVSKHTGFASPPTISLQLAGPTDRVSVDHEQPLTLIPSHGNTLEAVSVPESLYIDRPLAPNINQYDLKPIVSELNGPLELSIAAEWPSAISTEDEKTVKLTIPALVIQEWQTVATCADILCTGS</sequence>
<dbReference type="RefSeq" id="WP_110988570.1">
    <property type="nucleotide sequence ID" value="NZ_CAWNWM010000025.1"/>
</dbReference>
<dbReference type="AlphaFoldDB" id="A0A2W1JNU4"/>
<comment type="caution">
    <text evidence="1">The sequence shown here is derived from an EMBL/GenBank/DDBJ whole genome shotgun (WGS) entry which is preliminary data.</text>
</comment>
<proteinExistence type="predicted"/>
<name>A0A2W1JNU4_9CYAN</name>
<organism evidence="1 2">
    <name type="scientific">Acaryochloris thomasi RCC1774</name>
    <dbReference type="NCBI Taxonomy" id="1764569"/>
    <lineage>
        <taxon>Bacteria</taxon>
        <taxon>Bacillati</taxon>
        <taxon>Cyanobacteriota</taxon>
        <taxon>Cyanophyceae</taxon>
        <taxon>Acaryochloridales</taxon>
        <taxon>Acaryochloridaceae</taxon>
        <taxon>Acaryochloris</taxon>
        <taxon>Acaryochloris thomasi</taxon>
    </lineage>
</organism>
<dbReference type="InterPro" id="IPR021469">
    <property type="entry name" value="DUF3122"/>
</dbReference>
<gene>
    <name evidence="1" type="ORF">C1752_08696</name>
</gene>
<protein>
    <recommendedName>
        <fullName evidence="3">DUF3122 domain-containing protein</fullName>
    </recommendedName>
</protein>
<evidence type="ECO:0008006" key="3">
    <source>
        <dbReference type="Google" id="ProtNLM"/>
    </source>
</evidence>